<feature type="region of interest" description="Disordered" evidence="1">
    <location>
        <begin position="247"/>
        <end position="276"/>
    </location>
</feature>
<keyword evidence="4" id="KW-1185">Reference proteome</keyword>
<dbReference type="InterPro" id="IPR036020">
    <property type="entry name" value="WW_dom_sf"/>
</dbReference>
<feature type="domain" description="WW" evidence="2">
    <location>
        <begin position="151"/>
        <end position="176"/>
    </location>
</feature>
<evidence type="ECO:0000259" key="2">
    <source>
        <dbReference type="Pfam" id="PF00397"/>
    </source>
</evidence>
<evidence type="ECO:0000256" key="1">
    <source>
        <dbReference type="SAM" id="MobiDB-lite"/>
    </source>
</evidence>
<dbReference type="Gene3D" id="1.20.5.190">
    <property type="match status" value="1"/>
</dbReference>
<organism evidence="3 4">
    <name type="scientific">Phytophthora megakarya</name>
    <dbReference type="NCBI Taxonomy" id="4795"/>
    <lineage>
        <taxon>Eukaryota</taxon>
        <taxon>Sar</taxon>
        <taxon>Stramenopiles</taxon>
        <taxon>Oomycota</taxon>
        <taxon>Peronosporomycetes</taxon>
        <taxon>Peronosporales</taxon>
        <taxon>Peronosporaceae</taxon>
        <taxon>Phytophthora</taxon>
    </lineage>
</organism>
<dbReference type="OrthoDB" id="64552at2759"/>
<dbReference type="PROSITE" id="PS50096">
    <property type="entry name" value="IQ"/>
    <property type="match status" value="1"/>
</dbReference>
<gene>
    <name evidence="3" type="ORF">PHMEG_00040226</name>
</gene>
<dbReference type="InterPro" id="IPR001202">
    <property type="entry name" value="WW_dom"/>
</dbReference>
<dbReference type="Gene3D" id="2.20.70.10">
    <property type="match status" value="1"/>
</dbReference>
<feature type="non-terminal residue" evidence="3">
    <location>
        <position position="322"/>
    </location>
</feature>
<accession>A0A225UF96</accession>
<sequence length="322" mass="36770">MHVLLCESCRADAKTRGETDDDVFCDEHLPLVSGSLEELQTRVKSLQDSLSNEQGRGKKGRRRTLANLKNNADVESFAVSSGSIFDQAVVTRHSLVVQCEQTTAASNDPKTSLVDEWRAHEEDCAARVLQTQFRAFLSRQRMARLLLSVYEKHYDPIRKQHFYVNTLTNVSTWDKPLLLVRFLPGDRELARGQVELSLKEAAQRIQRVVRAFLAKRTIRQLVRENYMKLFDTENRVFYYFNTRTGERSEQKPPFFRRRPGTAGTTSKRTSTRDVNDDDDLEIEPFYFRKAVCKISSEGNPHGSGVIGRFCGILCVLADGKTL</sequence>
<dbReference type="CDD" id="cd00201">
    <property type="entry name" value="WW"/>
    <property type="match status" value="1"/>
</dbReference>
<name>A0A225UF96_9STRA</name>
<dbReference type="SUPFAM" id="SSF51045">
    <property type="entry name" value="WW domain"/>
    <property type="match status" value="1"/>
</dbReference>
<dbReference type="Proteomes" id="UP000198211">
    <property type="component" value="Unassembled WGS sequence"/>
</dbReference>
<evidence type="ECO:0000313" key="3">
    <source>
        <dbReference type="EMBL" id="OWY91266.1"/>
    </source>
</evidence>
<comment type="caution">
    <text evidence="3">The sequence shown here is derived from an EMBL/GenBank/DDBJ whole genome shotgun (WGS) entry which is preliminary data.</text>
</comment>
<dbReference type="Pfam" id="PF00397">
    <property type="entry name" value="WW"/>
    <property type="match status" value="1"/>
</dbReference>
<proteinExistence type="predicted"/>
<dbReference type="AlphaFoldDB" id="A0A225UF96"/>
<protein>
    <recommendedName>
        <fullName evidence="2">WW domain-containing protein</fullName>
    </recommendedName>
</protein>
<reference evidence="4" key="1">
    <citation type="submission" date="2017-03" db="EMBL/GenBank/DDBJ databases">
        <title>Phytopthora megakarya and P. palmivora, two closely related causual agents of cacao black pod achieved similar genome size and gene model numbers by different mechanisms.</title>
        <authorList>
            <person name="Ali S."/>
            <person name="Shao J."/>
            <person name="Larry D.J."/>
            <person name="Kronmiller B."/>
            <person name="Shen D."/>
            <person name="Strem M.D."/>
            <person name="Melnick R.L."/>
            <person name="Guiltinan M.J."/>
            <person name="Tyler B.M."/>
            <person name="Meinhardt L.W."/>
            <person name="Bailey B.A."/>
        </authorList>
    </citation>
    <scope>NUCLEOTIDE SEQUENCE [LARGE SCALE GENOMIC DNA]</scope>
    <source>
        <strain evidence="4">zdho120</strain>
    </source>
</reference>
<evidence type="ECO:0000313" key="4">
    <source>
        <dbReference type="Proteomes" id="UP000198211"/>
    </source>
</evidence>
<dbReference type="EMBL" id="NBNE01020662">
    <property type="protein sequence ID" value="OWY91266.1"/>
    <property type="molecule type" value="Genomic_DNA"/>
</dbReference>